<dbReference type="SUPFAM" id="SSF51735">
    <property type="entry name" value="NAD(P)-binding Rossmann-fold domains"/>
    <property type="match status" value="1"/>
</dbReference>
<evidence type="ECO:0000313" key="3">
    <source>
        <dbReference type="Proteomes" id="UP000730481"/>
    </source>
</evidence>
<organism evidence="2 3">
    <name type="scientific">Fusarium beomiforme</name>
    <dbReference type="NCBI Taxonomy" id="44412"/>
    <lineage>
        <taxon>Eukaryota</taxon>
        <taxon>Fungi</taxon>
        <taxon>Dikarya</taxon>
        <taxon>Ascomycota</taxon>
        <taxon>Pezizomycotina</taxon>
        <taxon>Sordariomycetes</taxon>
        <taxon>Hypocreomycetidae</taxon>
        <taxon>Hypocreales</taxon>
        <taxon>Nectriaceae</taxon>
        <taxon>Fusarium</taxon>
        <taxon>Fusarium burgessii species complex</taxon>
    </lineage>
</organism>
<dbReference type="InterPro" id="IPR051317">
    <property type="entry name" value="Gfo/Idh/MocA_oxidoreduct"/>
</dbReference>
<evidence type="ECO:0000313" key="2">
    <source>
        <dbReference type="EMBL" id="KAF4333258.1"/>
    </source>
</evidence>
<keyword evidence="3" id="KW-1185">Reference proteome</keyword>
<dbReference type="InterPro" id="IPR036291">
    <property type="entry name" value="NAD(P)-bd_dom_sf"/>
</dbReference>
<sequence>MAPIRLGIIGLSSRPGSWAAVAHVPYLLSPHGRARYEIVALCNSSVESARSAIKSFGLSPETRAYGDPSDLARDTSIELVICSTRVDRHYDTIKPSISAGKAVFVEWPLASSVSQARDLATLATNGNIGKVLGSNVKAWGGLGNSDTIPESLRYFTQLSVGGNAITIGFGHLWEFLLTTLGDVSEIQSTVKLRWPRIRLVSQTGTIGETVDSDVPDLVSVTALLEPSLYVQDGAPIHVTFQRNQPFHGEPRLKWTILGETGELTFIAEGTTPRTMASEPITIMLRDFSTGKTKEIPWAWEAWQQTLPVAARGVAGLYEAYAQGDPTAYRNFEYGLKRHEQLADILSCYP</sequence>
<name>A0A9P5A7A3_9HYPO</name>
<evidence type="ECO:0000259" key="1">
    <source>
        <dbReference type="Pfam" id="PF22685"/>
    </source>
</evidence>
<dbReference type="Proteomes" id="UP000730481">
    <property type="component" value="Unassembled WGS sequence"/>
</dbReference>
<feature type="domain" description="Gal80p-like C-terminal" evidence="1">
    <location>
        <begin position="120"/>
        <end position="264"/>
    </location>
</feature>
<dbReference type="Gene3D" id="3.40.50.720">
    <property type="entry name" value="NAD(P)-binding Rossmann-like Domain"/>
    <property type="match status" value="1"/>
</dbReference>
<dbReference type="EMBL" id="PVQB02000883">
    <property type="protein sequence ID" value="KAF4333258.1"/>
    <property type="molecule type" value="Genomic_DNA"/>
</dbReference>
<dbReference type="PANTHER" id="PTHR43708:SF1">
    <property type="entry name" value="GALACTOSE_LACTOSE METABOLISM REGULATORY PROTEIN GAL80"/>
    <property type="match status" value="1"/>
</dbReference>
<reference evidence="2" key="2">
    <citation type="submission" date="2020-02" db="EMBL/GenBank/DDBJ databases">
        <title>Identification and distribution of gene clusters putatively required for synthesis of sphingolipid metabolism inhibitors in phylogenetically diverse species of the filamentous fungus Fusarium.</title>
        <authorList>
            <person name="Kim H.-S."/>
            <person name="Busman M."/>
            <person name="Brown D.W."/>
            <person name="Divon H."/>
            <person name="Uhlig S."/>
            <person name="Proctor R.H."/>
        </authorList>
    </citation>
    <scope>NUCLEOTIDE SEQUENCE</scope>
    <source>
        <strain evidence="2">NRRL 25174</strain>
    </source>
</reference>
<dbReference type="OrthoDB" id="446809at2759"/>
<gene>
    <name evidence="2" type="ORF">FBEOM_12940</name>
</gene>
<dbReference type="InterPro" id="IPR055080">
    <property type="entry name" value="Gal80p-like_C"/>
</dbReference>
<dbReference type="SUPFAM" id="SSF55347">
    <property type="entry name" value="Glyceraldehyde-3-phosphate dehydrogenase-like, C-terminal domain"/>
    <property type="match status" value="1"/>
</dbReference>
<protein>
    <submittedName>
        <fullName evidence="2">Oxidoreductase family</fullName>
    </submittedName>
</protein>
<accession>A0A9P5A7A3</accession>
<dbReference type="GO" id="GO:0000166">
    <property type="term" value="F:nucleotide binding"/>
    <property type="evidence" value="ECO:0007669"/>
    <property type="project" value="InterPro"/>
</dbReference>
<proteinExistence type="predicted"/>
<comment type="caution">
    <text evidence="2">The sequence shown here is derived from an EMBL/GenBank/DDBJ whole genome shotgun (WGS) entry which is preliminary data.</text>
</comment>
<dbReference type="PANTHER" id="PTHR43708">
    <property type="entry name" value="CONSERVED EXPRESSED OXIDOREDUCTASE (EUROFUNG)"/>
    <property type="match status" value="1"/>
</dbReference>
<dbReference type="AlphaFoldDB" id="A0A9P5A7A3"/>
<reference evidence="2" key="1">
    <citation type="journal article" date="2017" name="Mycologia">
        <title>Fusarium algeriense, sp. nov., a novel toxigenic crown rot pathogen of durum wheat from Algeria is nested in the Fusarium burgessii species complex.</title>
        <authorList>
            <person name="Laraba I."/>
            <person name="Keddad A."/>
            <person name="Boureghda H."/>
            <person name="Abdallah N."/>
            <person name="Vaughan M.M."/>
            <person name="Proctor R.H."/>
            <person name="Busman M."/>
            <person name="O'Donnell K."/>
        </authorList>
    </citation>
    <scope>NUCLEOTIDE SEQUENCE</scope>
    <source>
        <strain evidence="2">NRRL 25174</strain>
    </source>
</reference>
<dbReference type="Pfam" id="PF22685">
    <property type="entry name" value="Gal80p_C-like"/>
    <property type="match status" value="1"/>
</dbReference>